<protein>
    <submittedName>
        <fullName evidence="1">Uncharacterized protein</fullName>
    </submittedName>
</protein>
<dbReference type="Proteomes" id="UP000076420">
    <property type="component" value="Unassembled WGS sequence"/>
</dbReference>
<reference evidence="1" key="1">
    <citation type="submission" date="2020-05" db="UniProtKB">
        <authorList>
            <consortium name="EnsemblMetazoa"/>
        </authorList>
    </citation>
    <scope>IDENTIFICATION</scope>
    <source>
        <strain evidence="1">BB02</strain>
    </source>
</reference>
<proteinExistence type="predicted"/>
<dbReference type="EnsemblMetazoa" id="BGLB021101-RA">
    <property type="protein sequence ID" value="BGLB021101-PA"/>
    <property type="gene ID" value="BGLB021101"/>
</dbReference>
<dbReference type="VEuPathDB" id="VectorBase:BGLB021101"/>
<sequence length="180" mass="20289">MAAAPFKVNSLQDENHQLRDIDLTPQASFHSSTPQAFASPALIVPQNVMLPQQQRYLHAPTEGQASNNDRKTVKEGDSVASCLGYDYLHRSEWPTPYIKTGPPPGTKIPQVREVTVRPLTLSKGTRLTVHDVDQQIKDCIDVLNEAKEHVSLERVEELLLKKFQVYYIKLMVPHSWMCSG</sequence>
<dbReference type="VEuPathDB" id="VectorBase:BGLAX_039460"/>
<accession>A0A2C9KLN6</accession>
<evidence type="ECO:0000313" key="2">
    <source>
        <dbReference type="Proteomes" id="UP000076420"/>
    </source>
</evidence>
<dbReference type="KEGG" id="bgt:106068794"/>
<evidence type="ECO:0000313" key="1">
    <source>
        <dbReference type="EnsemblMetazoa" id="BGLB021101-PA"/>
    </source>
</evidence>
<dbReference type="AlphaFoldDB" id="A0A2C9KLN6"/>
<name>A0A2C9KLN6_BIOGL</name>
<gene>
    <name evidence="1" type="primary">106068794</name>
</gene>
<organism evidence="1 2">
    <name type="scientific">Biomphalaria glabrata</name>
    <name type="common">Bloodfluke planorb</name>
    <name type="synonym">Freshwater snail</name>
    <dbReference type="NCBI Taxonomy" id="6526"/>
    <lineage>
        <taxon>Eukaryota</taxon>
        <taxon>Metazoa</taxon>
        <taxon>Spiralia</taxon>
        <taxon>Lophotrochozoa</taxon>
        <taxon>Mollusca</taxon>
        <taxon>Gastropoda</taxon>
        <taxon>Heterobranchia</taxon>
        <taxon>Euthyneura</taxon>
        <taxon>Panpulmonata</taxon>
        <taxon>Hygrophila</taxon>
        <taxon>Lymnaeoidea</taxon>
        <taxon>Planorbidae</taxon>
        <taxon>Biomphalaria</taxon>
    </lineage>
</organism>